<dbReference type="PROSITE" id="PS51469">
    <property type="entry name" value="SUN"/>
    <property type="match status" value="1"/>
</dbReference>
<dbReference type="Proteomes" id="UP000193719">
    <property type="component" value="Unassembled WGS sequence"/>
</dbReference>
<keyword evidence="9" id="KW-1185">Reference proteome</keyword>
<dbReference type="Gene3D" id="2.60.120.260">
    <property type="entry name" value="Galactose-binding domain-like"/>
    <property type="match status" value="1"/>
</dbReference>
<feature type="coiled-coil region" evidence="5">
    <location>
        <begin position="470"/>
        <end position="497"/>
    </location>
</feature>
<protein>
    <recommendedName>
        <fullName evidence="7">SUN domain-containing protein</fullName>
    </recommendedName>
</protein>
<evidence type="ECO:0000259" key="7">
    <source>
        <dbReference type="PROSITE" id="PS51469"/>
    </source>
</evidence>
<proteinExistence type="predicted"/>
<reference evidence="8 9" key="2">
    <citation type="submission" date="2016-08" db="EMBL/GenBank/DDBJ databases">
        <title>Pervasive Adenine N6-methylation of Active Genes in Fungi.</title>
        <authorList>
            <consortium name="DOE Joint Genome Institute"/>
            <person name="Mondo S.J."/>
            <person name="Dannebaum R.O."/>
            <person name="Kuo R.C."/>
            <person name="Labutti K."/>
            <person name="Haridas S."/>
            <person name="Kuo A."/>
            <person name="Salamov A."/>
            <person name="Ahrendt S.R."/>
            <person name="Lipzen A."/>
            <person name="Sullivan W."/>
            <person name="Andreopoulos W.B."/>
            <person name="Clum A."/>
            <person name="Lindquist E."/>
            <person name="Daum C."/>
            <person name="Ramamoorthy G.K."/>
            <person name="Gryganskyi A."/>
            <person name="Culley D."/>
            <person name="Magnuson J.K."/>
            <person name="James T.Y."/>
            <person name="O'Malley M.A."/>
            <person name="Stajich J.E."/>
            <person name="Spatafora J.W."/>
            <person name="Visel A."/>
            <person name="Grigoriev I.V."/>
        </authorList>
    </citation>
    <scope>NUCLEOTIDE SEQUENCE [LARGE SCALE GENOMIC DNA]</scope>
    <source>
        <strain evidence="9">finn</strain>
    </source>
</reference>
<comment type="caution">
    <text evidence="8">The sequence shown here is derived from an EMBL/GenBank/DDBJ whole genome shotgun (WGS) entry which is preliminary data.</text>
</comment>
<evidence type="ECO:0000313" key="8">
    <source>
        <dbReference type="EMBL" id="ORX56700.1"/>
    </source>
</evidence>
<feature type="coiled-coil region" evidence="5">
    <location>
        <begin position="379"/>
        <end position="406"/>
    </location>
</feature>
<feature type="domain" description="SUN" evidence="7">
    <location>
        <begin position="677"/>
        <end position="892"/>
    </location>
</feature>
<organism evidence="8 9">
    <name type="scientific">Piromyces finnis</name>
    <dbReference type="NCBI Taxonomy" id="1754191"/>
    <lineage>
        <taxon>Eukaryota</taxon>
        <taxon>Fungi</taxon>
        <taxon>Fungi incertae sedis</taxon>
        <taxon>Chytridiomycota</taxon>
        <taxon>Chytridiomycota incertae sedis</taxon>
        <taxon>Neocallimastigomycetes</taxon>
        <taxon>Neocallimastigales</taxon>
        <taxon>Neocallimastigaceae</taxon>
        <taxon>Piromyces</taxon>
    </lineage>
</organism>
<dbReference type="InterPro" id="IPR012919">
    <property type="entry name" value="SUN_dom"/>
</dbReference>
<dbReference type="Pfam" id="PF07738">
    <property type="entry name" value="Sad1_UNC"/>
    <property type="match status" value="2"/>
</dbReference>
<dbReference type="GO" id="GO:0034993">
    <property type="term" value="C:meiotic nuclear membrane microtubule tethering complex"/>
    <property type="evidence" value="ECO:0007669"/>
    <property type="project" value="TreeGrafter"/>
</dbReference>
<dbReference type="PANTHER" id="PTHR12911:SF24">
    <property type="entry name" value="SUN DOMAIN-CONTAINING PROTEIN 3"/>
    <property type="match status" value="1"/>
</dbReference>
<gene>
    <name evidence="8" type="ORF">BCR36DRAFT_409884</name>
</gene>
<feature type="transmembrane region" description="Helical" evidence="6">
    <location>
        <begin position="252"/>
        <end position="271"/>
    </location>
</feature>
<keyword evidence="3 6" id="KW-1133">Transmembrane helix</keyword>
<dbReference type="AlphaFoldDB" id="A0A1Y1VI58"/>
<keyword evidence="4 6" id="KW-0472">Membrane</keyword>
<evidence type="ECO:0000256" key="6">
    <source>
        <dbReference type="SAM" id="Phobius"/>
    </source>
</evidence>
<feature type="coiled-coil region" evidence="5">
    <location>
        <begin position="796"/>
        <end position="823"/>
    </location>
</feature>
<evidence type="ECO:0000256" key="2">
    <source>
        <dbReference type="ARBA" id="ARBA00022692"/>
    </source>
</evidence>
<dbReference type="GO" id="GO:0043495">
    <property type="term" value="F:protein-membrane adaptor activity"/>
    <property type="evidence" value="ECO:0007669"/>
    <property type="project" value="TreeGrafter"/>
</dbReference>
<dbReference type="STRING" id="1754191.A0A1Y1VI58"/>
<evidence type="ECO:0000256" key="1">
    <source>
        <dbReference type="ARBA" id="ARBA00004370"/>
    </source>
</evidence>
<sequence length="902" mass="106171">MSFGGHSYNFDVFNTNQKNKNGFSYSKRSPFQRIDNMDIDIPSKNENSFPYQFNSMNTNYQNFHPNNPFQKEIHPLSFQNSSNYIKTNTVFNSENKSNNQFHFSKNTETQNFSIISNKNNNSNFSTNKRIKFSIDKSTSSFPNSLNWNFQKQRQDNIKDTFKTPASLNSNFQRNNSSVSKFNIYTINRQNDILSSNKSLEHSFLIRQQERIAIRENNNSNVIQKFSYINYILKKIKNILNIPLKLLNLSLNINWSLIFAIIVTTLIFYLNDSPGMIIKKFLQQYNINFKSENFINIGITFLLIIIFLITVGVFIINTLFIKPSIIYNFDNNNKNLLNIDKSSDLLNLNLKTYNEYFNNFIHNNYISSLIDFIIYKPIRRNEDRRKIKNIEKKLLKFENNIKIIKSRLNYKSNRIHEISKIHEDNKNSFEIINYYLTIYENIFKYNSLHLEQQKAILKQIENNFNYQFENIINTRKKLDNLSKKIDDLFSKSRNMLNNEIGNVEEDKISFIENYIRELDNLFPPQILITWNQNNNEIEFSTDLYNTIGQRYFSKKDYNKHFNVQYPIAPTLPLKEFLWKNKELVEDLMLKNFNTYTSKKSEIIIQLKENIDYFRKQFKNNENIILSSIDKNEFLNSIKSFIISDVKNRIKEKERNHSLQKYNQYSTHSIPDYSTALYGASIIESLTTKTQPITSENHMINRLHIINNPPLLALENSLLPNSCWAMKGTSGSIGIELSHFIYPTSITIEHLPSWNTRDPMSAPRSMTLVAISGSQNVLKKIDSNRIKNINEIKSSSNNNNINNQFLNQNEEIENHKINIKQYLKKVEFPLILGTFQYNISGPQSSQTFPLNQNAINRLKLYDTKINKVQLQIHNNWGNENYTCIYRIRIHGDEPQTSQSPLMPL</sequence>
<evidence type="ECO:0000256" key="3">
    <source>
        <dbReference type="ARBA" id="ARBA00022989"/>
    </source>
</evidence>
<dbReference type="PANTHER" id="PTHR12911">
    <property type="entry name" value="SAD1/UNC-84-LIKE PROTEIN-RELATED"/>
    <property type="match status" value="1"/>
</dbReference>
<reference evidence="8 9" key="1">
    <citation type="submission" date="2016-08" db="EMBL/GenBank/DDBJ databases">
        <title>Genomes of anaerobic fungi encode conserved fungal cellulosomes for biomass hydrolysis.</title>
        <authorList>
            <consortium name="DOE Joint Genome Institute"/>
            <person name="Haitjema C.H."/>
            <person name="Gilmore S.P."/>
            <person name="Henske J.K."/>
            <person name="Solomon K.V."/>
            <person name="De Groot R."/>
            <person name="Kuo A."/>
            <person name="Mondo S.J."/>
            <person name="Salamov A.A."/>
            <person name="Labutti K."/>
            <person name="Zhao Z."/>
            <person name="Chiniquy J."/>
            <person name="Barry K."/>
            <person name="Brewer H.M."/>
            <person name="Purvine S.O."/>
            <person name="Wright A.T."/>
            <person name="Boxma B."/>
            <person name="Van Alen T."/>
            <person name="Hackstein J.H."/>
            <person name="Baker S.E."/>
            <person name="Grigoriev I.V."/>
            <person name="O'Malley M.A."/>
        </authorList>
    </citation>
    <scope>NUCLEOTIDE SEQUENCE [LARGE SCALE GENOMIC DNA]</scope>
    <source>
        <strain evidence="9">finn</strain>
    </source>
</reference>
<keyword evidence="5" id="KW-0175">Coiled coil</keyword>
<name>A0A1Y1VI58_9FUNG</name>
<dbReference type="InterPro" id="IPR045119">
    <property type="entry name" value="SUN1-5"/>
</dbReference>
<evidence type="ECO:0000313" key="9">
    <source>
        <dbReference type="Proteomes" id="UP000193719"/>
    </source>
</evidence>
<evidence type="ECO:0000256" key="4">
    <source>
        <dbReference type="ARBA" id="ARBA00023136"/>
    </source>
</evidence>
<keyword evidence="2 6" id="KW-0812">Transmembrane</keyword>
<dbReference type="EMBL" id="MCFH01000007">
    <property type="protein sequence ID" value="ORX56700.1"/>
    <property type="molecule type" value="Genomic_DNA"/>
</dbReference>
<accession>A0A1Y1VI58</accession>
<dbReference type="OrthoDB" id="342281at2759"/>
<feature type="transmembrane region" description="Helical" evidence="6">
    <location>
        <begin position="292"/>
        <end position="315"/>
    </location>
</feature>
<comment type="subcellular location">
    <subcellularLocation>
        <location evidence="1">Membrane</location>
    </subcellularLocation>
</comment>
<evidence type="ECO:0000256" key="5">
    <source>
        <dbReference type="SAM" id="Coils"/>
    </source>
</evidence>